<evidence type="ECO:0000313" key="9">
    <source>
        <dbReference type="Proteomes" id="UP000008514"/>
    </source>
</evidence>
<accession>K4IB63</accession>
<evidence type="ECO:0000256" key="3">
    <source>
        <dbReference type="ARBA" id="ARBA00022676"/>
    </source>
</evidence>
<feature type="domain" description="Glycosyltransferase 2-like" evidence="7">
    <location>
        <begin position="4"/>
        <end position="145"/>
    </location>
</feature>
<reference evidence="8" key="2">
    <citation type="submission" date="2012-09" db="EMBL/GenBank/DDBJ databases">
        <title>The complete sequence of Psychroflexus torquis an extreme psychrophile from sea-ice that is stimulated by light.</title>
        <authorList>
            <person name="Feng S."/>
            <person name="Powell S.M."/>
            <person name="Bowman J.P."/>
        </authorList>
    </citation>
    <scope>NUCLEOTIDE SEQUENCE [LARGE SCALE GENOMIC DNA]</scope>
    <source>
        <strain evidence="8">ATCC 700755</strain>
    </source>
</reference>
<evidence type="ECO:0000256" key="1">
    <source>
        <dbReference type="ARBA" id="ARBA00004236"/>
    </source>
</evidence>
<dbReference type="CDD" id="cd02522">
    <property type="entry name" value="GT_2_like_a"/>
    <property type="match status" value="1"/>
</dbReference>
<evidence type="ECO:0000256" key="4">
    <source>
        <dbReference type="ARBA" id="ARBA00022679"/>
    </source>
</evidence>
<keyword evidence="9" id="KW-1185">Reference proteome</keyword>
<dbReference type="NCBIfam" id="TIGR04283">
    <property type="entry name" value="glyco_like_mftF"/>
    <property type="match status" value="1"/>
</dbReference>
<dbReference type="SUPFAM" id="SSF53448">
    <property type="entry name" value="Nucleotide-diphospho-sugar transferases"/>
    <property type="match status" value="1"/>
</dbReference>
<dbReference type="EMBL" id="CP003879">
    <property type="protein sequence ID" value="AFU67847.1"/>
    <property type="molecule type" value="Genomic_DNA"/>
</dbReference>
<keyword evidence="6" id="KW-1133">Transmembrane helix</keyword>
<reference evidence="8" key="1">
    <citation type="submission" date="2006-03" db="EMBL/GenBank/DDBJ databases">
        <authorList>
            <person name="Bowman J."/>
            <person name="Ferriera S."/>
            <person name="Johnson J."/>
            <person name="Kravitz S."/>
            <person name="Halpern A."/>
            <person name="Remington K."/>
            <person name="Beeson K."/>
            <person name="Tran B."/>
            <person name="Rogers Y.-H."/>
            <person name="Friedman R."/>
            <person name="Venter J.C."/>
        </authorList>
    </citation>
    <scope>NUCLEOTIDE SEQUENCE [LARGE SCALE GENOMIC DNA]</scope>
    <source>
        <strain evidence="8">ATCC 700755</strain>
    </source>
</reference>
<dbReference type="Pfam" id="PF00535">
    <property type="entry name" value="Glycos_transf_2"/>
    <property type="match status" value="1"/>
</dbReference>
<evidence type="ECO:0000256" key="5">
    <source>
        <dbReference type="ARBA" id="ARBA00023136"/>
    </source>
</evidence>
<keyword evidence="3" id="KW-0328">Glycosyltransferase</keyword>
<keyword evidence="6" id="KW-0812">Transmembrane</keyword>
<name>K4IB63_PSYTT</name>
<evidence type="ECO:0000256" key="6">
    <source>
        <dbReference type="SAM" id="Phobius"/>
    </source>
</evidence>
<dbReference type="InterPro" id="IPR029044">
    <property type="entry name" value="Nucleotide-diphossugar_trans"/>
</dbReference>
<dbReference type="eggNOG" id="COG1215">
    <property type="taxonomic scope" value="Bacteria"/>
</dbReference>
<organism evidence="8 9">
    <name type="scientific">Psychroflexus torquis (strain ATCC 700755 / CIP 106069 / ACAM 623)</name>
    <dbReference type="NCBI Taxonomy" id="313595"/>
    <lineage>
        <taxon>Bacteria</taxon>
        <taxon>Pseudomonadati</taxon>
        <taxon>Bacteroidota</taxon>
        <taxon>Flavobacteriia</taxon>
        <taxon>Flavobacteriales</taxon>
        <taxon>Flavobacteriaceae</taxon>
        <taxon>Psychroflexus</taxon>
    </lineage>
</organism>
<dbReference type="Proteomes" id="UP000008514">
    <property type="component" value="Chromosome"/>
</dbReference>
<dbReference type="InterPro" id="IPR001173">
    <property type="entry name" value="Glyco_trans_2-like"/>
</dbReference>
<proteinExistence type="predicted"/>
<sequence>MLISIIIPSLNEETHIAKTLRHTLKLKGNFEILVVDGGSNDRTLEIVKDFSEVKRLCSPKGRALQMNLGARHAQGEILVFLHADTFLPKEAYASIYQLCKAKNTVGGSFRLVVDDPNPIFKIYTWFSQWNLEFFTYGDHALFIKKRVFETVTGFKPIPFMEDVEIQHRLRREGRFKKSKLAVVTSGRRFRNNGLIFQITVDFLLVMLFKLGIAPKRLKKYYPDNISFKNRNKK</sequence>
<evidence type="ECO:0000259" key="7">
    <source>
        <dbReference type="Pfam" id="PF00535"/>
    </source>
</evidence>
<dbReference type="HOGENOM" id="CLU_025996_17_3_10"/>
<keyword evidence="2" id="KW-1003">Cell membrane</keyword>
<dbReference type="PANTHER" id="PTHR43646:SF2">
    <property type="entry name" value="GLYCOSYLTRANSFERASE 2-LIKE DOMAIN-CONTAINING PROTEIN"/>
    <property type="match status" value="1"/>
</dbReference>
<dbReference type="RefSeq" id="WP_015023462.1">
    <property type="nucleotide sequence ID" value="NC_018721.1"/>
</dbReference>
<dbReference type="KEGG" id="ptq:P700755_000868"/>
<keyword evidence="4" id="KW-0808">Transferase</keyword>
<evidence type="ECO:0000256" key="2">
    <source>
        <dbReference type="ARBA" id="ARBA00022475"/>
    </source>
</evidence>
<feature type="transmembrane region" description="Helical" evidence="6">
    <location>
        <begin position="194"/>
        <end position="212"/>
    </location>
</feature>
<keyword evidence="5 6" id="KW-0472">Membrane</keyword>
<protein>
    <submittedName>
        <fullName evidence="8">Glycosyltransferase, glyco_tranf_GTA_like superfamily</fullName>
    </submittedName>
</protein>
<dbReference type="PANTHER" id="PTHR43646">
    <property type="entry name" value="GLYCOSYLTRANSFERASE"/>
    <property type="match status" value="1"/>
</dbReference>
<dbReference type="AlphaFoldDB" id="K4IB63"/>
<evidence type="ECO:0000313" key="8">
    <source>
        <dbReference type="EMBL" id="AFU67847.1"/>
    </source>
</evidence>
<dbReference type="GO" id="GO:0016757">
    <property type="term" value="F:glycosyltransferase activity"/>
    <property type="evidence" value="ECO:0007669"/>
    <property type="project" value="UniProtKB-KW"/>
</dbReference>
<dbReference type="GO" id="GO:0005886">
    <property type="term" value="C:plasma membrane"/>
    <property type="evidence" value="ECO:0007669"/>
    <property type="project" value="UniProtKB-SubCell"/>
</dbReference>
<dbReference type="InterPro" id="IPR026461">
    <property type="entry name" value="Trfase_2_rSAM/seldom_assoc"/>
</dbReference>
<comment type="subcellular location">
    <subcellularLocation>
        <location evidence="1">Cell membrane</location>
    </subcellularLocation>
</comment>
<dbReference type="STRING" id="313595.P700755_000868"/>
<dbReference type="OrthoDB" id="9810303at2"/>
<gene>
    <name evidence="8" type="ordered locus">P700755_000868</name>
</gene>
<dbReference type="Gene3D" id="3.90.550.10">
    <property type="entry name" value="Spore Coat Polysaccharide Biosynthesis Protein SpsA, Chain A"/>
    <property type="match status" value="1"/>
</dbReference>